<proteinExistence type="predicted"/>
<feature type="region of interest" description="Disordered" evidence="1">
    <location>
        <begin position="1"/>
        <end position="145"/>
    </location>
</feature>
<protein>
    <submittedName>
        <fullName evidence="2">Uncharacterized protein</fullName>
    </submittedName>
</protein>
<feature type="compositionally biased region" description="Basic and acidic residues" evidence="1">
    <location>
        <begin position="57"/>
        <end position="70"/>
    </location>
</feature>
<keyword evidence="3" id="KW-1185">Reference proteome</keyword>
<dbReference type="eggNOG" id="ENOG502RK4M">
    <property type="taxonomic scope" value="Eukaryota"/>
</dbReference>
<evidence type="ECO:0000256" key="1">
    <source>
        <dbReference type="SAM" id="MobiDB-lite"/>
    </source>
</evidence>
<accession>W6YWR1</accession>
<feature type="compositionally biased region" description="Polar residues" evidence="1">
    <location>
        <begin position="47"/>
        <end position="56"/>
    </location>
</feature>
<evidence type="ECO:0000313" key="2">
    <source>
        <dbReference type="EMBL" id="EUC43822.1"/>
    </source>
</evidence>
<dbReference type="EMBL" id="KI964018">
    <property type="protein sequence ID" value="EUC43822.1"/>
    <property type="molecule type" value="Genomic_DNA"/>
</dbReference>
<sequence>PLSSVASPSDPSDDVFRTPAVSGDLTRRHRNSYRLTSNDFSTLGPRNLSSIVGSVKQSDHTSVRPRERGSDATSASTSYSWYGSLSSDTRFPSSEHSQDESSPPLQLDGVRTRSHGPSPLPSMPYTRMHNDATSAPPPTLDDSRQISGGYVEAATAAVHDLQSPLDPYAEHYQRRVHTQHALLNYPTYANPANPSLSTRGNSPTFLRPSQSFRMEQGSSENAPVSVPVNHGDASRYGRVPAHRAAYQRLQSPPYTTYSGAIGGSEMSSSRYSAQPAAAPHDTSNRFRNYMAHGSATTGMPRGGEVSRSASALPMHALQHEFQMQSHHHVVEAESPRSSPRQPWGQYRAEFASHAPVRMYRSRSSFLSLQPRRDGPLSALASFEQGSGTTSRYTQSSLIRATAAATGRTYRRIRPEQRDQENHGDGMAMGREEANVAARYGDEEQYRTMMNETPPRIGRVERRMME</sequence>
<dbReference type="KEGG" id="bor:COCMIDRAFT_99836"/>
<gene>
    <name evidence="2" type="ORF">COCMIDRAFT_99836</name>
</gene>
<feature type="compositionally biased region" description="Polar residues" evidence="1">
    <location>
        <begin position="193"/>
        <end position="222"/>
    </location>
</feature>
<feature type="non-terminal residue" evidence="2">
    <location>
        <position position="1"/>
    </location>
</feature>
<dbReference type="HOGENOM" id="CLU_589260_0_0_1"/>
<dbReference type="RefSeq" id="XP_007689651.1">
    <property type="nucleotide sequence ID" value="XM_007691461.1"/>
</dbReference>
<dbReference type="GeneID" id="19129546"/>
<feature type="region of interest" description="Disordered" evidence="1">
    <location>
        <begin position="193"/>
        <end position="230"/>
    </location>
</feature>
<feature type="compositionally biased region" description="Low complexity" evidence="1">
    <location>
        <begin position="1"/>
        <end position="10"/>
    </location>
</feature>
<organism evidence="2 3">
    <name type="scientific">Bipolaris oryzae ATCC 44560</name>
    <dbReference type="NCBI Taxonomy" id="930090"/>
    <lineage>
        <taxon>Eukaryota</taxon>
        <taxon>Fungi</taxon>
        <taxon>Dikarya</taxon>
        <taxon>Ascomycota</taxon>
        <taxon>Pezizomycotina</taxon>
        <taxon>Dothideomycetes</taxon>
        <taxon>Pleosporomycetidae</taxon>
        <taxon>Pleosporales</taxon>
        <taxon>Pleosporineae</taxon>
        <taxon>Pleosporaceae</taxon>
        <taxon>Bipolaris</taxon>
    </lineage>
</organism>
<feature type="compositionally biased region" description="Basic and acidic residues" evidence="1">
    <location>
        <begin position="412"/>
        <end position="445"/>
    </location>
</feature>
<dbReference type="Proteomes" id="UP000054032">
    <property type="component" value="Unassembled WGS sequence"/>
</dbReference>
<evidence type="ECO:0000313" key="3">
    <source>
        <dbReference type="Proteomes" id="UP000054032"/>
    </source>
</evidence>
<name>W6YWR1_COCMI</name>
<reference evidence="2 3" key="1">
    <citation type="journal article" date="2013" name="PLoS Genet.">
        <title>Comparative genome structure, secondary metabolite, and effector coding capacity across Cochliobolus pathogens.</title>
        <authorList>
            <person name="Condon B.J."/>
            <person name="Leng Y."/>
            <person name="Wu D."/>
            <person name="Bushley K.E."/>
            <person name="Ohm R.A."/>
            <person name="Otillar R."/>
            <person name="Martin J."/>
            <person name="Schackwitz W."/>
            <person name="Grimwood J."/>
            <person name="MohdZainudin N."/>
            <person name="Xue C."/>
            <person name="Wang R."/>
            <person name="Manning V.A."/>
            <person name="Dhillon B."/>
            <person name="Tu Z.J."/>
            <person name="Steffenson B.J."/>
            <person name="Salamov A."/>
            <person name="Sun H."/>
            <person name="Lowry S."/>
            <person name="LaButti K."/>
            <person name="Han J."/>
            <person name="Copeland A."/>
            <person name="Lindquist E."/>
            <person name="Barry K."/>
            <person name="Schmutz J."/>
            <person name="Baker S.E."/>
            <person name="Ciuffetti L.M."/>
            <person name="Grigoriev I.V."/>
            <person name="Zhong S."/>
            <person name="Turgeon B.G."/>
        </authorList>
    </citation>
    <scope>NUCLEOTIDE SEQUENCE [LARGE SCALE GENOMIC DNA]</scope>
    <source>
        <strain evidence="2 3">ATCC 44560</strain>
    </source>
</reference>
<feature type="region of interest" description="Disordered" evidence="1">
    <location>
        <begin position="405"/>
        <end position="465"/>
    </location>
</feature>
<feature type="compositionally biased region" description="Low complexity" evidence="1">
    <location>
        <begin position="71"/>
        <end position="88"/>
    </location>
</feature>
<dbReference type="OrthoDB" id="3937309at2759"/>
<dbReference type="AlphaFoldDB" id="W6YWR1"/>
<feature type="compositionally biased region" description="Polar residues" evidence="1">
    <location>
        <begin position="89"/>
        <end position="104"/>
    </location>
</feature>